<dbReference type="RefSeq" id="WP_106140448.1">
    <property type="nucleotide sequence ID" value="NZ_PVTE01000031.1"/>
</dbReference>
<dbReference type="SUPFAM" id="SSF53649">
    <property type="entry name" value="Alkaline phosphatase-like"/>
    <property type="match status" value="1"/>
</dbReference>
<dbReference type="OrthoDB" id="9764377at2"/>
<keyword evidence="4" id="KW-0106">Calcium</keyword>
<accession>A0A2T0S347</accession>
<protein>
    <submittedName>
        <fullName evidence="6">Arylsulfatase A-like enzyme</fullName>
    </submittedName>
</protein>
<dbReference type="InterPro" id="IPR017850">
    <property type="entry name" value="Alkaline_phosphatase_core_sf"/>
</dbReference>
<dbReference type="CDD" id="cd16145">
    <property type="entry name" value="ARS_like"/>
    <property type="match status" value="1"/>
</dbReference>
<reference evidence="6 7" key="1">
    <citation type="submission" date="2018-03" db="EMBL/GenBank/DDBJ databases">
        <title>Genomic Encyclopedia of Archaeal and Bacterial Type Strains, Phase II (KMG-II): from individual species to whole genera.</title>
        <authorList>
            <person name="Goeker M."/>
        </authorList>
    </citation>
    <scope>NUCLEOTIDE SEQUENCE [LARGE SCALE GENOMIC DNA]</scope>
    <source>
        <strain evidence="6 7">DSM 28354</strain>
    </source>
</reference>
<dbReference type="InterPro" id="IPR050738">
    <property type="entry name" value="Sulfatase"/>
</dbReference>
<dbReference type="Proteomes" id="UP000238375">
    <property type="component" value="Unassembled WGS sequence"/>
</dbReference>
<dbReference type="GO" id="GO:0046872">
    <property type="term" value="F:metal ion binding"/>
    <property type="evidence" value="ECO:0007669"/>
    <property type="project" value="UniProtKB-KW"/>
</dbReference>
<keyword evidence="7" id="KW-1185">Reference proteome</keyword>
<evidence type="ECO:0000256" key="1">
    <source>
        <dbReference type="ARBA" id="ARBA00008779"/>
    </source>
</evidence>
<evidence type="ECO:0000259" key="5">
    <source>
        <dbReference type="Pfam" id="PF00884"/>
    </source>
</evidence>
<dbReference type="EMBL" id="PVTE01000031">
    <property type="protein sequence ID" value="PRY27839.1"/>
    <property type="molecule type" value="Genomic_DNA"/>
</dbReference>
<evidence type="ECO:0000313" key="6">
    <source>
        <dbReference type="EMBL" id="PRY27839.1"/>
    </source>
</evidence>
<organism evidence="6 7">
    <name type="scientific">Spirosoma oryzae</name>
    <dbReference type="NCBI Taxonomy" id="1469603"/>
    <lineage>
        <taxon>Bacteria</taxon>
        <taxon>Pseudomonadati</taxon>
        <taxon>Bacteroidota</taxon>
        <taxon>Cytophagia</taxon>
        <taxon>Cytophagales</taxon>
        <taxon>Cytophagaceae</taxon>
        <taxon>Spirosoma</taxon>
    </lineage>
</organism>
<sequence>MKRLPDSLFVLVLLTISPVLVIRLVHPVDDGPTRPGTLPLSGRPNIVFILADDLGYGDIGVNGQKLIQTPNIDRLAAEGMRFTQFYAGTSVCAPSRSALLTGQHTGHTYIRGNKGVDPEGQQPIADSVVTIAELLHKAGYTTAAFGKWGLGPVGSAGDPLKQGFDQFYGYNCQSLAHRYYPNHLWNNAQQVVLPGNQHLRTPRQYAPDLIQQQALTFIGAQSSQQPFFLFLPYILPHAELLVPDDSIFRAYKGRFAEKPYKGADYGPDATTGGYTSQPYPRATFAAMVTRLDLYVGQVLAKLKEQGLDQNTLVIFSSDNGPHIEGGADPVFFNSGGGFRGVKRDLYEGGIREPFIARWPGTINPGTRSEYIGAFWDLLPTFAELAGVNNLPPTDGLSFVPALTGNGTQRQHDYLYWEFHEQGGKQAIRQGNWKAVRLHAVTQPDAPPELYNLATDRAEKRNLASQYPERTRQLGQLMNQAHQPSPLFPFGAEGR</sequence>
<comment type="caution">
    <text evidence="6">The sequence shown here is derived from an EMBL/GenBank/DDBJ whole genome shotgun (WGS) entry which is preliminary data.</text>
</comment>
<dbReference type="AlphaFoldDB" id="A0A2T0S347"/>
<dbReference type="InterPro" id="IPR000917">
    <property type="entry name" value="Sulfatase_N"/>
</dbReference>
<comment type="similarity">
    <text evidence="1">Belongs to the sulfatase family.</text>
</comment>
<evidence type="ECO:0000313" key="7">
    <source>
        <dbReference type="Proteomes" id="UP000238375"/>
    </source>
</evidence>
<evidence type="ECO:0000256" key="4">
    <source>
        <dbReference type="ARBA" id="ARBA00022837"/>
    </source>
</evidence>
<proteinExistence type="inferred from homology"/>
<dbReference type="Pfam" id="PF00884">
    <property type="entry name" value="Sulfatase"/>
    <property type="match status" value="1"/>
</dbReference>
<dbReference type="PANTHER" id="PTHR42693:SF53">
    <property type="entry name" value="ENDO-4-O-SULFATASE"/>
    <property type="match status" value="1"/>
</dbReference>
<gene>
    <name evidence="6" type="ORF">CLV58_13157</name>
</gene>
<dbReference type="InterPro" id="IPR024607">
    <property type="entry name" value="Sulfatase_CS"/>
</dbReference>
<dbReference type="PROSITE" id="PS00523">
    <property type="entry name" value="SULFATASE_1"/>
    <property type="match status" value="1"/>
</dbReference>
<dbReference type="Gene3D" id="3.30.1120.10">
    <property type="match status" value="1"/>
</dbReference>
<evidence type="ECO:0000256" key="2">
    <source>
        <dbReference type="ARBA" id="ARBA00022723"/>
    </source>
</evidence>
<dbReference type="GO" id="GO:0004065">
    <property type="term" value="F:arylsulfatase activity"/>
    <property type="evidence" value="ECO:0007669"/>
    <property type="project" value="TreeGrafter"/>
</dbReference>
<keyword evidence="2" id="KW-0479">Metal-binding</keyword>
<feature type="domain" description="Sulfatase N-terminal" evidence="5">
    <location>
        <begin position="44"/>
        <end position="387"/>
    </location>
</feature>
<dbReference type="Gene3D" id="3.40.720.10">
    <property type="entry name" value="Alkaline Phosphatase, subunit A"/>
    <property type="match status" value="1"/>
</dbReference>
<name>A0A2T0S347_9BACT</name>
<dbReference type="PANTHER" id="PTHR42693">
    <property type="entry name" value="ARYLSULFATASE FAMILY MEMBER"/>
    <property type="match status" value="1"/>
</dbReference>
<keyword evidence="3" id="KW-0378">Hydrolase</keyword>
<evidence type="ECO:0000256" key="3">
    <source>
        <dbReference type="ARBA" id="ARBA00022801"/>
    </source>
</evidence>